<proteinExistence type="predicted"/>
<dbReference type="OMA" id="NCVLAGY"/>
<name>V3Z3K0_LOTGI</name>
<dbReference type="OrthoDB" id="6122624at2759"/>
<gene>
    <name evidence="2" type="ORF">LOTGIDRAFT_235865</name>
</gene>
<dbReference type="KEGG" id="lgi:LOTGIDRAFT_235865"/>
<feature type="signal peptide" evidence="1">
    <location>
        <begin position="1"/>
        <end position="18"/>
    </location>
</feature>
<protein>
    <recommendedName>
        <fullName evidence="4">DUF19 domain-containing protein</fullName>
    </recommendedName>
</protein>
<feature type="chain" id="PRO_5004715919" description="DUF19 domain-containing protein" evidence="1">
    <location>
        <begin position="19"/>
        <end position="220"/>
    </location>
</feature>
<keyword evidence="3" id="KW-1185">Reference proteome</keyword>
<dbReference type="EMBL" id="KB203301">
    <property type="protein sequence ID" value="ESO85208.1"/>
    <property type="molecule type" value="Genomic_DNA"/>
</dbReference>
<dbReference type="HOGENOM" id="CLU_1284595_0_0_1"/>
<reference evidence="2 3" key="1">
    <citation type="journal article" date="2013" name="Nature">
        <title>Insights into bilaterian evolution from three spiralian genomes.</title>
        <authorList>
            <person name="Simakov O."/>
            <person name="Marletaz F."/>
            <person name="Cho S.J."/>
            <person name="Edsinger-Gonzales E."/>
            <person name="Havlak P."/>
            <person name="Hellsten U."/>
            <person name="Kuo D.H."/>
            <person name="Larsson T."/>
            <person name="Lv J."/>
            <person name="Arendt D."/>
            <person name="Savage R."/>
            <person name="Osoegawa K."/>
            <person name="de Jong P."/>
            <person name="Grimwood J."/>
            <person name="Chapman J.A."/>
            <person name="Shapiro H."/>
            <person name="Aerts A."/>
            <person name="Otillar R.P."/>
            <person name="Terry A.Y."/>
            <person name="Boore J.L."/>
            <person name="Grigoriev I.V."/>
            <person name="Lindberg D.R."/>
            <person name="Seaver E.C."/>
            <person name="Weisblat D.A."/>
            <person name="Putnam N.H."/>
            <person name="Rokhsar D.S."/>
        </authorList>
    </citation>
    <scope>NUCLEOTIDE SEQUENCE [LARGE SCALE GENOMIC DNA]</scope>
</reference>
<dbReference type="Proteomes" id="UP000030746">
    <property type="component" value="Unassembled WGS sequence"/>
</dbReference>
<evidence type="ECO:0008006" key="4">
    <source>
        <dbReference type="Google" id="ProtNLM"/>
    </source>
</evidence>
<dbReference type="RefSeq" id="XP_009064124.1">
    <property type="nucleotide sequence ID" value="XM_009065876.1"/>
</dbReference>
<dbReference type="CTD" id="20249990"/>
<dbReference type="GeneID" id="20249990"/>
<accession>V3Z3K0</accession>
<keyword evidence="1" id="KW-0732">Signal</keyword>
<sequence length="220" mass="24401">MFLQLVLCAVIGVYGVNGQLFSGCSKDILKEIETCISNSADFSSLEPSTLVSFFTNPTEAFCSKKTQLISLTACIYNTVLKCYDDSFKTLFPTNEMNEKTVNYLCDRFNSYNVTCLVKAIAESASCFTQGLNDLSSNPTYDEFKSYVCGSQKNTKNCIEDSKKFNECPETKKTLLELSKIQNPEACGGETGFESEVFGSAPTMYQSVVLLITISLMMFIF</sequence>
<evidence type="ECO:0000313" key="3">
    <source>
        <dbReference type="Proteomes" id="UP000030746"/>
    </source>
</evidence>
<organism evidence="2 3">
    <name type="scientific">Lottia gigantea</name>
    <name type="common">Giant owl limpet</name>
    <dbReference type="NCBI Taxonomy" id="225164"/>
    <lineage>
        <taxon>Eukaryota</taxon>
        <taxon>Metazoa</taxon>
        <taxon>Spiralia</taxon>
        <taxon>Lophotrochozoa</taxon>
        <taxon>Mollusca</taxon>
        <taxon>Gastropoda</taxon>
        <taxon>Patellogastropoda</taxon>
        <taxon>Lottioidea</taxon>
        <taxon>Lottiidae</taxon>
        <taxon>Lottia</taxon>
    </lineage>
</organism>
<evidence type="ECO:0000313" key="2">
    <source>
        <dbReference type="EMBL" id="ESO85208.1"/>
    </source>
</evidence>
<dbReference type="AlphaFoldDB" id="V3Z3K0"/>
<evidence type="ECO:0000256" key="1">
    <source>
        <dbReference type="SAM" id="SignalP"/>
    </source>
</evidence>